<dbReference type="EMBL" id="QLNT01000013">
    <property type="protein sequence ID" value="KAF3068832.1"/>
    <property type="molecule type" value="Genomic_DNA"/>
</dbReference>
<reference evidence="1 2" key="1">
    <citation type="submission" date="2018-06" db="EMBL/GenBank/DDBJ databases">
        <title>Genome analysis of cellulolytic fungus Trichoderma lentiforme CFAM-422.</title>
        <authorList>
            <person name="Steindorff A.S."/>
            <person name="Formighieri E.F."/>
            <person name="Midorikawa G.E.O."/>
            <person name="Tamietti M.S."/>
            <person name="Ramos E.Z."/>
            <person name="Silva A.S."/>
            <person name="Bon E.P.S."/>
            <person name="Mendes T.D."/>
            <person name="Damaso M.C.T."/>
            <person name="Favaro L.C.L."/>
        </authorList>
    </citation>
    <scope>NUCLEOTIDE SEQUENCE [LARGE SCALE GENOMIC DNA]</scope>
    <source>
        <strain evidence="1 2">CFAM-422</strain>
    </source>
</reference>
<accession>A0A9P4XDC4</accession>
<proteinExistence type="predicted"/>
<protein>
    <submittedName>
        <fullName evidence="1">Uncharacterized protein</fullName>
    </submittedName>
</protein>
<evidence type="ECO:0000313" key="2">
    <source>
        <dbReference type="Proteomes" id="UP000801864"/>
    </source>
</evidence>
<organism evidence="1 2">
    <name type="scientific">Trichoderma lentiforme</name>
    <dbReference type="NCBI Taxonomy" id="1567552"/>
    <lineage>
        <taxon>Eukaryota</taxon>
        <taxon>Fungi</taxon>
        <taxon>Dikarya</taxon>
        <taxon>Ascomycota</taxon>
        <taxon>Pezizomycotina</taxon>
        <taxon>Sordariomycetes</taxon>
        <taxon>Hypocreomycetidae</taxon>
        <taxon>Hypocreales</taxon>
        <taxon>Hypocreaceae</taxon>
        <taxon>Trichoderma</taxon>
    </lineage>
</organism>
<sequence>MAGQWFEVSYHFYALRLEERPSDLERHQTAEQCPVAANCGAGRRLKPLWRFQSRGPTGDGIRNYRG</sequence>
<dbReference type="Proteomes" id="UP000801864">
    <property type="component" value="Unassembled WGS sequence"/>
</dbReference>
<comment type="caution">
    <text evidence="1">The sequence shown here is derived from an EMBL/GenBank/DDBJ whole genome shotgun (WGS) entry which is preliminary data.</text>
</comment>
<gene>
    <name evidence="1" type="ORF">CFAM422_007857</name>
</gene>
<dbReference type="AlphaFoldDB" id="A0A9P4XDC4"/>
<name>A0A9P4XDC4_9HYPO</name>
<keyword evidence="2" id="KW-1185">Reference proteome</keyword>
<evidence type="ECO:0000313" key="1">
    <source>
        <dbReference type="EMBL" id="KAF3068832.1"/>
    </source>
</evidence>